<evidence type="ECO:0000259" key="6">
    <source>
        <dbReference type="PROSITE" id="PS50089"/>
    </source>
</evidence>
<keyword evidence="5" id="KW-0812">Transmembrane</keyword>
<gene>
    <name evidence="8" type="ORF">D4764_22G0002960</name>
</gene>
<keyword evidence="5" id="KW-0472">Membrane</keyword>
<evidence type="ECO:0000256" key="3">
    <source>
        <dbReference type="ARBA" id="ARBA00022833"/>
    </source>
</evidence>
<dbReference type="GO" id="GO:0016567">
    <property type="term" value="P:protein ubiquitination"/>
    <property type="evidence" value="ECO:0007669"/>
    <property type="project" value="InterPro"/>
</dbReference>
<dbReference type="SMART" id="SM00336">
    <property type="entry name" value="BBOX"/>
    <property type="match status" value="1"/>
</dbReference>
<dbReference type="InterPro" id="IPR051051">
    <property type="entry name" value="E3_ubiq-ligase_TRIM/RNF"/>
</dbReference>
<dbReference type="InterPro" id="IPR013083">
    <property type="entry name" value="Znf_RING/FYVE/PHD"/>
</dbReference>
<dbReference type="InterPro" id="IPR000315">
    <property type="entry name" value="Znf_B-box"/>
</dbReference>
<protein>
    <submittedName>
        <fullName evidence="8">E3 ubiquitin/ISG15 ligase TRIM25</fullName>
    </submittedName>
</protein>
<name>A0A5C6ND64_9TELE</name>
<evidence type="ECO:0000313" key="9">
    <source>
        <dbReference type="Proteomes" id="UP000324091"/>
    </source>
</evidence>
<comment type="caution">
    <text evidence="8">The sequence shown here is derived from an EMBL/GenBank/DDBJ whole genome shotgun (WGS) entry which is preliminary data.</text>
</comment>
<dbReference type="PANTHER" id="PTHR25465:SF32">
    <property type="entry name" value="BLOODTHIRSTY-RELATED GENE FAMILY, MEMBER 16 ISOFORM X1-RELATED"/>
    <property type="match status" value="1"/>
</dbReference>
<dbReference type="PROSITE" id="PS50119">
    <property type="entry name" value="ZF_BBOX"/>
    <property type="match status" value="1"/>
</dbReference>
<evidence type="ECO:0000313" key="8">
    <source>
        <dbReference type="EMBL" id="TWW64649.1"/>
    </source>
</evidence>
<dbReference type="PROSITE" id="PS00518">
    <property type="entry name" value="ZF_RING_1"/>
    <property type="match status" value="1"/>
</dbReference>
<feature type="transmembrane region" description="Helical" evidence="5">
    <location>
        <begin position="293"/>
        <end position="315"/>
    </location>
</feature>
<feature type="domain" description="B box-type" evidence="7">
    <location>
        <begin position="139"/>
        <end position="179"/>
    </location>
</feature>
<evidence type="ECO:0000256" key="2">
    <source>
        <dbReference type="ARBA" id="ARBA00022771"/>
    </source>
</evidence>
<dbReference type="Gene3D" id="3.30.40.10">
    <property type="entry name" value="Zinc/RING finger domain, C3HC4 (zinc finger)"/>
    <property type="match status" value="1"/>
</dbReference>
<dbReference type="SMART" id="SM00184">
    <property type="entry name" value="RING"/>
    <property type="match status" value="1"/>
</dbReference>
<accession>A0A5C6ND64</accession>
<evidence type="ECO:0000256" key="5">
    <source>
        <dbReference type="SAM" id="Phobius"/>
    </source>
</evidence>
<dbReference type="InterPro" id="IPR003613">
    <property type="entry name" value="Ubox_domain"/>
</dbReference>
<dbReference type="InterPro" id="IPR017907">
    <property type="entry name" value="Znf_RING_CS"/>
</dbReference>
<dbReference type="AlphaFoldDB" id="A0A5C6ND64"/>
<dbReference type="Proteomes" id="UP000324091">
    <property type="component" value="Chromosome 22"/>
</dbReference>
<dbReference type="GO" id="GO:0008270">
    <property type="term" value="F:zinc ion binding"/>
    <property type="evidence" value="ECO:0007669"/>
    <property type="project" value="UniProtKB-KW"/>
</dbReference>
<dbReference type="Gene3D" id="4.10.830.40">
    <property type="match status" value="1"/>
</dbReference>
<dbReference type="CDD" id="cd19769">
    <property type="entry name" value="Bbox2_TRIM16-like"/>
    <property type="match status" value="1"/>
</dbReference>
<dbReference type="Pfam" id="PF00643">
    <property type="entry name" value="zf-B_box"/>
    <property type="match status" value="1"/>
</dbReference>
<reference evidence="8 9" key="1">
    <citation type="submission" date="2019-04" db="EMBL/GenBank/DDBJ databases">
        <title>Chromosome genome assembly for Takifugu flavidus.</title>
        <authorList>
            <person name="Xiao S."/>
        </authorList>
    </citation>
    <scope>NUCLEOTIDE SEQUENCE [LARGE SCALE GENOMIC DNA]</scope>
    <source>
        <strain evidence="8">HTHZ2018</strain>
        <tissue evidence="8">Muscle</tissue>
    </source>
</reference>
<dbReference type="SUPFAM" id="SSF57845">
    <property type="entry name" value="B-box zinc-binding domain"/>
    <property type="match status" value="1"/>
</dbReference>
<keyword evidence="9" id="KW-1185">Reference proteome</keyword>
<dbReference type="GO" id="GO:0016874">
    <property type="term" value="F:ligase activity"/>
    <property type="evidence" value="ECO:0007669"/>
    <property type="project" value="UniProtKB-KW"/>
</dbReference>
<evidence type="ECO:0000256" key="1">
    <source>
        <dbReference type="ARBA" id="ARBA00022723"/>
    </source>
</evidence>
<proteinExistence type="predicted"/>
<sequence>MASSCEELLMCPICLLTYTEPITTPCGHNYCKACITEYLSYTDEPVCPLCKEALQTQSELKVNTALQNLVQHFSNITVSDGETPAEAWEVTCDMCCEPKLKAQRSCLKCVASYCQHHLEQHQRVATFKQHQLVDPVSNLEAHVCRDHNKLLTSFCEKDQTCVCATCLKENHLRHQTVPLEHAFRVKKDVLVHLVSAMELIEMYQRSRMEDLKCSVEQSRREWEKEVEEIDQAWNSLAACLQRGQTELAELVQERQKAIQVKNDCLVASLEQDIAKLQTRRDLNVVSNQKRLDYLNNLATGVIFVTAVINFFVSFFGSKRTGFFRWLLARLHF</sequence>
<organism evidence="8 9">
    <name type="scientific">Takifugu flavidus</name>
    <name type="common">sansaifugu</name>
    <dbReference type="NCBI Taxonomy" id="433684"/>
    <lineage>
        <taxon>Eukaryota</taxon>
        <taxon>Metazoa</taxon>
        <taxon>Chordata</taxon>
        <taxon>Craniata</taxon>
        <taxon>Vertebrata</taxon>
        <taxon>Euteleostomi</taxon>
        <taxon>Actinopterygii</taxon>
        <taxon>Neopterygii</taxon>
        <taxon>Teleostei</taxon>
        <taxon>Neoteleostei</taxon>
        <taxon>Acanthomorphata</taxon>
        <taxon>Eupercaria</taxon>
        <taxon>Tetraodontiformes</taxon>
        <taxon>Tetradontoidea</taxon>
        <taxon>Tetraodontidae</taxon>
        <taxon>Takifugu</taxon>
    </lineage>
</organism>
<keyword evidence="5" id="KW-1133">Transmembrane helix</keyword>
<dbReference type="CDD" id="cd19802">
    <property type="entry name" value="Bbox1_TRIM8-like"/>
    <property type="match status" value="1"/>
</dbReference>
<keyword evidence="1" id="KW-0479">Metal-binding</keyword>
<dbReference type="EMBL" id="RHFK02000015">
    <property type="protein sequence ID" value="TWW64649.1"/>
    <property type="molecule type" value="Genomic_DNA"/>
</dbReference>
<keyword evidence="2 4" id="KW-0863">Zinc-finger</keyword>
<evidence type="ECO:0000259" key="7">
    <source>
        <dbReference type="PROSITE" id="PS50119"/>
    </source>
</evidence>
<dbReference type="PROSITE" id="PS50089">
    <property type="entry name" value="ZF_RING_2"/>
    <property type="match status" value="1"/>
</dbReference>
<dbReference type="InterPro" id="IPR001841">
    <property type="entry name" value="Znf_RING"/>
</dbReference>
<keyword evidence="3" id="KW-0862">Zinc</keyword>
<dbReference type="Pfam" id="PF25600">
    <property type="entry name" value="TRIM_CC"/>
    <property type="match status" value="1"/>
</dbReference>
<dbReference type="InterPro" id="IPR027370">
    <property type="entry name" value="Znf-RING_euk"/>
</dbReference>
<dbReference type="GO" id="GO:0004842">
    <property type="term" value="F:ubiquitin-protein transferase activity"/>
    <property type="evidence" value="ECO:0007669"/>
    <property type="project" value="InterPro"/>
</dbReference>
<dbReference type="PANTHER" id="PTHR25465">
    <property type="entry name" value="B-BOX DOMAIN CONTAINING"/>
    <property type="match status" value="1"/>
</dbReference>
<dbReference type="InterPro" id="IPR058030">
    <property type="entry name" value="TRIM8/14/16/25/29/45/65_CC"/>
</dbReference>
<dbReference type="Pfam" id="PF13445">
    <property type="entry name" value="zf-RING_UBOX"/>
    <property type="match status" value="1"/>
</dbReference>
<dbReference type="SUPFAM" id="SSF57850">
    <property type="entry name" value="RING/U-box"/>
    <property type="match status" value="1"/>
</dbReference>
<dbReference type="SMART" id="SM00504">
    <property type="entry name" value="Ubox"/>
    <property type="match status" value="1"/>
</dbReference>
<evidence type="ECO:0000256" key="4">
    <source>
        <dbReference type="PROSITE-ProRule" id="PRU00024"/>
    </source>
</evidence>
<keyword evidence="8" id="KW-0436">Ligase</keyword>
<dbReference type="Gene3D" id="3.30.160.60">
    <property type="entry name" value="Classic Zinc Finger"/>
    <property type="match status" value="1"/>
</dbReference>
<feature type="domain" description="RING-type" evidence="6">
    <location>
        <begin position="11"/>
        <end position="51"/>
    </location>
</feature>